<dbReference type="EMBL" id="ML994103">
    <property type="protein sequence ID" value="KAF2198995.1"/>
    <property type="molecule type" value="Genomic_DNA"/>
</dbReference>
<evidence type="ECO:0000313" key="1">
    <source>
        <dbReference type="EMBL" id="KAF2198995.1"/>
    </source>
</evidence>
<gene>
    <name evidence="1" type="ORF">GQ43DRAFT_492391</name>
</gene>
<reference evidence="1" key="1">
    <citation type="journal article" date="2020" name="Stud. Mycol.">
        <title>101 Dothideomycetes genomes: a test case for predicting lifestyles and emergence of pathogens.</title>
        <authorList>
            <person name="Haridas S."/>
            <person name="Albert R."/>
            <person name="Binder M."/>
            <person name="Bloem J."/>
            <person name="Labutti K."/>
            <person name="Salamov A."/>
            <person name="Andreopoulos B."/>
            <person name="Baker S."/>
            <person name="Barry K."/>
            <person name="Bills G."/>
            <person name="Bluhm B."/>
            <person name="Cannon C."/>
            <person name="Castanera R."/>
            <person name="Culley D."/>
            <person name="Daum C."/>
            <person name="Ezra D."/>
            <person name="Gonzalez J."/>
            <person name="Henrissat B."/>
            <person name="Kuo A."/>
            <person name="Liang C."/>
            <person name="Lipzen A."/>
            <person name="Lutzoni F."/>
            <person name="Magnuson J."/>
            <person name="Mondo S."/>
            <person name="Nolan M."/>
            <person name="Ohm R."/>
            <person name="Pangilinan J."/>
            <person name="Park H.-J."/>
            <person name="Ramirez L."/>
            <person name="Alfaro M."/>
            <person name="Sun H."/>
            <person name="Tritt A."/>
            <person name="Yoshinaga Y."/>
            <person name="Zwiers L.-H."/>
            <person name="Turgeon B."/>
            <person name="Goodwin S."/>
            <person name="Spatafora J."/>
            <person name="Crous P."/>
            <person name="Grigoriev I."/>
        </authorList>
    </citation>
    <scope>NUCLEOTIDE SEQUENCE</scope>
    <source>
        <strain evidence="1">ATCC 74209</strain>
    </source>
</reference>
<dbReference type="Proteomes" id="UP000799536">
    <property type="component" value="Unassembled WGS sequence"/>
</dbReference>
<protein>
    <submittedName>
        <fullName evidence="1">Uncharacterized protein</fullName>
    </submittedName>
</protein>
<proteinExistence type="predicted"/>
<dbReference type="AlphaFoldDB" id="A0A9P4MWI6"/>
<evidence type="ECO:0000313" key="2">
    <source>
        <dbReference type="Proteomes" id="UP000799536"/>
    </source>
</evidence>
<organism evidence="1 2">
    <name type="scientific">Delitschia confertaspora ATCC 74209</name>
    <dbReference type="NCBI Taxonomy" id="1513339"/>
    <lineage>
        <taxon>Eukaryota</taxon>
        <taxon>Fungi</taxon>
        <taxon>Dikarya</taxon>
        <taxon>Ascomycota</taxon>
        <taxon>Pezizomycotina</taxon>
        <taxon>Dothideomycetes</taxon>
        <taxon>Pleosporomycetidae</taxon>
        <taxon>Pleosporales</taxon>
        <taxon>Delitschiaceae</taxon>
        <taxon>Delitschia</taxon>
    </lineage>
</organism>
<accession>A0A9P4MWI6</accession>
<name>A0A9P4MWI6_9PLEO</name>
<comment type="caution">
    <text evidence="1">The sequence shown here is derived from an EMBL/GenBank/DDBJ whole genome shotgun (WGS) entry which is preliminary data.</text>
</comment>
<sequence>MCYPGRFLPKEKPKYRYHRSLQGVPEFHLVNGHLDDGESKELFYNGGVGGLEQVAIWIAREMVSVFVEEGGMAGFPDVEDVGQTGGVRLRLMLLRKVHNNAATLTERVCAIPMRQMEMRRHAVDDYESMIVARMYSNLRNMQRCNCCAAIYNLSIFIPPHPDQAINASANAPMIPIRAAYYTFIMYNLSRSSNNMVQSVPNME</sequence>
<keyword evidence="2" id="KW-1185">Reference proteome</keyword>